<evidence type="ECO:0000313" key="4">
    <source>
        <dbReference type="Proteomes" id="UP000625210"/>
    </source>
</evidence>
<reference evidence="3" key="2">
    <citation type="submission" date="2020-09" db="EMBL/GenBank/DDBJ databases">
        <authorList>
            <person name="Sun Q."/>
            <person name="Zhou Y."/>
        </authorList>
    </citation>
    <scope>NUCLEOTIDE SEQUENCE</scope>
    <source>
        <strain evidence="3">CGMCC 1.15179</strain>
    </source>
</reference>
<dbReference type="RefSeq" id="WP_188647689.1">
    <property type="nucleotide sequence ID" value="NZ_BMHQ01000006.1"/>
</dbReference>
<keyword evidence="4" id="KW-1185">Reference proteome</keyword>
<evidence type="ECO:0008006" key="5">
    <source>
        <dbReference type="Google" id="ProtNLM"/>
    </source>
</evidence>
<comment type="similarity">
    <text evidence="1">Belongs to the short-chain dehydrogenases/reductases (SDR) family.</text>
</comment>
<name>A0A8J2YAP6_9BACL</name>
<dbReference type="EMBL" id="BMHQ01000006">
    <property type="protein sequence ID" value="GGE17734.1"/>
    <property type="molecule type" value="Genomic_DNA"/>
</dbReference>
<dbReference type="GO" id="GO:0019290">
    <property type="term" value="P:siderophore biosynthetic process"/>
    <property type="evidence" value="ECO:0007669"/>
    <property type="project" value="InterPro"/>
</dbReference>
<reference evidence="3" key="1">
    <citation type="journal article" date="2014" name="Int. J. Syst. Evol. Microbiol.">
        <title>Complete genome sequence of Corynebacterium casei LMG S-19264T (=DSM 44701T), isolated from a smear-ripened cheese.</title>
        <authorList>
            <consortium name="US DOE Joint Genome Institute (JGI-PGF)"/>
            <person name="Walter F."/>
            <person name="Albersmeier A."/>
            <person name="Kalinowski J."/>
            <person name="Ruckert C."/>
        </authorList>
    </citation>
    <scope>NUCLEOTIDE SEQUENCE</scope>
    <source>
        <strain evidence="3">CGMCC 1.15179</strain>
    </source>
</reference>
<accession>A0A8J2YAP6</accession>
<dbReference type="PRINTS" id="PR01397">
    <property type="entry name" value="DHBDHDRGNASE"/>
</dbReference>
<sequence length="125" mass="13758">MTTCLISGASRGIGRAIAVALSRREDINQFVLLARDNEGMEQTKARMNPGKRVEIYAIDLTDAKEVQRAVQAIGTTFGTIDYLLNVAGYAEPKSLLEATLDNRETTYRVNVHSLFIITREVIVAG</sequence>
<dbReference type="PANTHER" id="PTHR43115:SF4">
    <property type="entry name" value="DEHYDROGENASE_REDUCTASE SDR FAMILY MEMBER 11"/>
    <property type="match status" value="1"/>
</dbReference>
<dbReference type="InterPro" id="IPR036291">
    <property type="entry name" value="NAD(P)-bd_dom_sf"/>
</dbReference>
<dbReference type="InterPro" id="IPR002347">
    <property type="entry name" value="SDR_fam"/>
</dbReference>
<protein>
    <recommendedName>
        <fullName evidence="5">Short chain dehydrogenase</fullName>
    </recommendedName>
</protein>
<dbReference type="CDD" id="cd05233">
    <property type="entry name" value="SDR_c"/>
    <property type="match status" value="1"/>
</dbReference>
<comment type="caution">
    <text evidence="3">The sequence shown here is derived from an EMBL/GenBank/DDBJ whole genome shotgun (WGS) entry which is preliminary data.</text>
</comment>
<dbReference type="GO" id="GO:0008667">
    <property type="term" value="F:2,3-dihydro-2,3-dihydroxybenzoate dehydrogenase activity"/>
    <property type="evidence" value="ECO:0007669"/>
    <property type="project" value="InterPro"/>
</dbReference>
<dbReference type="PANTHER" id="PTHR43115">
    <property type="entry name" value="DEHYDROGENASE/REDUCTASE SDR FAMILY MEMBER 11"/>
    <property type="match status" value="1"/>
</dbReference>
<dbReference type="Gene3D" id="3.40.50.720">
    <property type="entry name" value="NAD(P)-binding Rossmann-like Domain"/>
    <property type="match status" value="1"/>
</dbReference>
<organism evidence="3 4">
    <name type="scientific">Marinithermofilum abyssi</name>
    <dbReference type="NCBI Taxonomy" id="1571185"/>
    <lineage>
        <taxon>Bacteria</taxon>
        <taxon>Bacillati</taxon>
        <taxon>Bacillota</taxon>
        <taxon>Bacilli</taxon>
        <taxon>Bacillales</taxon>
        <taxon>Thermoactinomycetaceae</taxon>
        <taxon>Marinithermofilum</taxon>
    </lineage>
</organism>
<gene>
    <name evidence="3" type="ORF">GCM10011571_19350</name>
</gene>
<keyword evidence="2" id="KW-0560">Oxidoreductase</keyword>
<evidence type="ECO:0000256" key="1">
    <source>
        <dbReference type="ARBA" id="ARBA00006484"/>
    </source>
</evidence>
<dbReference type="SUPFAM" id="SSF51735">
    <property type="entry name" value="NAD(P)-binding Rossmann-fold domains"/>
    <property type="match status" value="1"/>
</dbReference>
<evidence type="ECO:0000313" key="3">
    <source>
        <dbReference type="EMBL" id="GGE17734.1"/>
    </source>
</evidence>
<evidence type="ECO:0000256" key="2">
    <source>
        <dbReference type="ARBA" id="ARBA00023002"/>
    </source>
</evidence>
<proteinExistence type="inferred from homology"/>
<dbReference type="Pfam" id="PF00106">
    <property type="entry name" value="adh_short"/>
    <property type="match status" value="1"/>
</dbReference>
<dbReference type="Proteomes" id="UP000625210">
    <property type="component" value="Unassembled WGS sequence"/>
</dbReference>
<dbReference type="AlphaFoldDB" id="A0A8J2YAP6"/>
<dbReference type="InterPro" id="IPR003560">
    <property type="entry name" value="DHB_DH"/>
</dbReference>